<evidence type="ECO:0000313" key="1">
    <source>
        <dbReference type="EMBL" id="GBM91994.1"/>
    </source>
</evidence>
<protein>
    <submittedName>
        <fullName evidence="1">Uncharacterized protein</fullName>
    </submittedName>
</protein>
<keyword evidence="2" id="KW-1185">Reference proteome</keyword>
<gene>
    <name evidence="1" type="ORF">AVEN_190375_1</name>
</gene>
<sequence length="95" mass="10381">MFGESWKRENWMLIRDQNVSKRKRGLVVLLSDGSGNSSTAEAGVLMAITAGGKHYHDRGQAPAIIVLIGEGRPPLSLIRRLLIHVLVVPPRGTTI</sequence>
<comment type="caution">
    <text evidence="1">The sequence shown here is derived from an EMBL/GenBank/DDBJ whole genome shotgun (WGS) entry which is preliminary data.</text>
</comment>
<accession>A0A4Y2JPW1</accession>
<organism evidence="1 2">
    <name type="scientific">Araneus ventricosus</name>
    <name type="common">Orbweaver spider</name>
    <name type="synonym">Epeira ventricosa</name>
    <dbReference type="NCBI Taxonomy" id="182803"/>
    <lineage>
        <taxon>Eukaryota</taxon>
        <taxon>Metazoa</taxon>
        <taxon>Ecdysozoa</taxon>
        <taxon>Arthropoda</taxon>
        <taxon>Chelicerata</taxon>
        <taxon>Arachnida</taxon>
        <taxon>Araneae</taxon>
        <taxon>Araneomorphae</taxon>
        <taxon>Entelegynae</taxon>
        <taxon>Araneoidea</taxon>
        <taxon>Araneidae</taxon>
        <taxon>Araneus</taxon>
    </lineage>
</organism>
<name>A0A4Y2JPW1_ARAVE</name>
<proteinExistence type="predicted"/>
<dbReference type="AlphaFoldDB" id="A0A4Y2JPW1"/>
<dbReference type="Proteomes" id="UP000499080">
    <property type="component" value="Unassembled WGS sequence"/>
</dbReference>
<dbReference type="EMBL" id="BGPR01003753">
    <property type="protein sequence ID" value="GBM91994.1"/>
    <property type="molecule type" value="Genomic_DNA"/>
</dbReference>
<reference evidence="1 2" key="1">
    <citation type="journal article" date="2019" name="Sci. Rep.">
        <title>Orb-weaving spider Araneus ventricosus genome elucidates the spidroin gene catalogue.</title>
        <authorList>
            <person name="Kono N."/>
            <person name="Nakamura H."/>
            <person name="Ohtoshi R."/>
            <person name="Moran D.A.P."/>
            <person name="Shinohara A."/>
            <person name="Yoshida Y."/>
            <person name="Fujiwara M."/>
            <person name="Mori M."/>
            <person name="Tomita M."/>
            <person name="Arakawa K."/>
        </authorList>
    </citation>
    <scope>NUCLEOTIDE SEQUENCE [LARGE SCALE GENOMIC DNA]</scope>
</reference>
<evidence type="ECO:0000313" key="2">
    <source>
        <dbReference type="Proteomes" id="UP000499080"/>
    </source>
</evidence>